<organism evidence="1 2">
    <name type="scientific">Hypoxylon rubiginosum</name>
    <dbReference type="NCBI Taxonomy" id="110542"/>
    <lineage>
        <taxon>Eukaryota</taxon>
        <taxon>Fungi</taxon>
        <taxon>Dikarya</taxon>
        <taxon>Ascomycota</taxon>
        <taxon>Pezizomycotina</taxon>
        <taxon>Sordariomycetes</taxon>
        <taxon>Xylariomycetidae</taxon>
        <taxon>Xylariales</taxon>
        <taxon>Hypoxylaceae</taxon>
        <taxon>Hypoxylon</taxon>
    </lineage>
</organism>
<proteinExistence type="predicted"/>
<gene>
    <name evidence="1" type="ORF">F4820DRAFT_335137</name>
</gene>
<keyword evidence="2" id="KW-1185">Reference proteome</keyword>
<dbReference type="EMBL" id="MU393486">
    <property type="protein sequence ID" value="KAI4864476.1"/>
    <property type="molecule type" value="Genomic_DNA"/>
</dbReference>
<reference evidence="1 2" key="1">
    <citation type="journal article" date="2022" name="New Phytol.">
        <title>Ecological generalism drives hyperdiversity of secondary metabolite gene clusters in xylarialean endophytes.</title>
        <authorList>
            <person name="Franco M.E.E."/>
            <person name="Wisecaver J.H."/>
            <person name="Arnold A.E."/>
            <person name="Ju Y.M."/>
            <person name="Slot J.C."/>
            <person name="Ahrendt S."/>
            <person name="Moore L.P."/>
            <person name="Eastman K.E."/>
            <person name="Scott K."/>
            <person name="Konkel Z."/>
            <person name="Mondo S.J."/>
            <person name="Kuo A."/>
            <person name="Hayes R.D."/>
            <person name="Haridas S."/>
            <person name="Andreopoulos B."/>
            <person name="Riley R."/>
            <person name="LaButti K."/>
            <person name="Pangilinan J."/>
            <person name="Lipzen A."/>
            <person name="Amirebrahimi M."/>
            <person name="Yan J."/>
            <person name="Adam C."/>
            <person name="Keymanesh K."/>
            <person name="Ng V."/>
            <person name="Louie K."/>
            <person name="Northen T."/>
            <person name="Drula E."/>
            <person name="Henrissat B."/>
            <person name="Hsieh H.M."/>
            <person name="Youens-Clark K."/>
            <person name="Lutzoni F."/>
            <person name="Miadlikowska J."/>
            <person name="Eastwood D.C."/>
            <person name="Hamelin R.C."/>
            <person name="Grigoriev I.V."/>
            <person name="U'Ren J.M."/>
        </authorList>
    </citation>
    <scope>NUCLEOTIDE SEQUENCE [LARGE SCALE GENOMIC DNA]</scope>
    <source>
        <strain evidence="1 2">CBS 119005</strain>
    </source>
</reference>
<accession>A0ACB9YZH3</accession>
<evidence type="ECO:0000313" key="1">
    <source>
        <dbReference type="EMBL" id="KAI4864476.1"/>
    </source>
</evidence>
<comment type="caution">
    <text evidence="1">The sequence shown here is derived from an EMBL/GenBank/DDBJ whole genome shotgun (WGS) entry which is preliminary data.</text>
</comment>
<sequence length="152" mass="16780">MVLVTLLTQRIGLFLTVSHQKPNKSAILHATKSNASPGTTTTTTTIRTGTHNARSIAPYVTKHTKRTKRTTCTIRTRKAIPIPRLIAVTNITIVCICICIRFCLRLFCICLIIASFACLLSTALLPTAFCLVFPILSPTPSSMSMRRMHQSH</sequence>
<dbReference type="Proteomes" id="UP001497700">
    <property type="component" value="Unassembled WGS sequence"/>
</dbReference>
<protein>
    <submittedName>
        <fullName evidence="1">Uncharacterized protein</fullName>
    </submittedName>
</protein>
<name>A0ACB9YZH3_9PEZI</name>
<evidence type="ECO:0000313" key="2">
    <source>
        <dbReference type="Proteomes" id="UP001497700"/>
    </source>
</evidence>